<keyword evidence="10" id="KW-0809">Transit peptide</keyword>
<dbReference type="PANTHER" id="PTHR17490">
    <property type="entry name" value="SUA5"/>
    <property type="match status" value="1"/>
</dbReference>
<evidence type="ECO:0000256" key="6">
    <source>
        <dbReference type="ARBA" id="ARBA00015492"/>
    </source>
</evidence>
<accession>A0A3B6HRH5</accession>
<dbReference type="GO" id="GO:0006450">
    <property type="term" value="P:regulation of translational fidelity"/>
    <property type="evidence" value="ECO:0000318"/>
    <property type="project" value="GO_Central"/>
</dbReference>
<dbReference type="GO" id="GO:0016779">
    <property type="term" value="F:nucleotidyltransferase activity"/>
    <property type="evidence" value="ECO:0000318"/>
    <property type="project" value="GO_Central"/>
</dbReference>
<dbReference type="GO" id="GO:0003725">
    <property type="term" value="F:double-stranded RNA binding"/>
    <property type="evidence" value="ECO:0007669"/>
    <property type="project" value="InterPro"/>
</dbReference>
<dbReference type="GO" id="GO:0005737">
    <property type="term" value="C:cytoplasm"/>
    <property type="evidence" value="ECO:0000318"/>
    <property type="project" value="GO_Central"/>
</dbReference>
<dbReference type="Pfam" id="PF01300">
    <property type="entry name" value="Sua5_yciO_yrdC"/>
    <property type="match status" value="1"/>
</dbReference>
<name>A0A3B6HRH5_WHEAT</name>
<proteinExistence type="inferred from homology"/>
<dbReference type="InterPro" id="IPR006070">
    <property type="entry name" value="Sua5-like_dom"/>
</dbReference>
<reference evidence="17" key="1">
    <citation type="submission" date="2018-08" db="EMBL/GenBank/DDBJ databases">
        <authorList>
            <person name="Rossello M."/>
        </authorList>
    </citation>
    <scope>NUCLEOTIDE SEQUENCE [LARGE SCALE GENOMIC DNA]</scope>
    <source>
        <strain evidence="17">cv. Chinese Spring</strain>
    </source>
</reference>
<dbReference type="GO" id="GO:0061710">
    <property type="term" value="F:L-threonylcarbamoyladenylate synthase"/>
    <property type="evidence" value="ECO:0007669"/>
    <property type="project" value="UniProtKB-EC"/>
</dbReference>
<dbReference type="EnsemblPlants" id="TraesCS4A02G045600.1">
    <property type="protein sequence ID" value="TraesCS4A02G045600.1"/>
    <property type="gene ID" value="TraesCS4A02G045600"/>
</dbReference>
<keyword evidence="8" id="KW-0963">Cytoplasm</keyword>
<keyword evidence="9" id="KW-0808">Transferase</keyword>
<gene>
    <name evidence="17" type="primary">LOC123098365</name>
</gene>
<dbReference type="Proteomes" id="UP000019116">
    <property type="component" value="Chromosome 4A"/>
</dbReference>
<dbReference type="Gramene" id="TraesCS4A02G045600.1">
    <property type="protein sequence ID" value="TraesCS4A02G045600.1"/>
    <property type="gene ID" value="TraesCS4A02G045600"/>
</dbReference>
<evidence type="ECO:0000256" key="14">
    <source>
        <dbReference type="ARBA" id="ARBA00058524"/>
    </source>
</evidence>
<dbReference type="STRING" id="4565.A0A3B6HRH5"/>
<keyword evidence="18" id="KW-1185">Reference proteome</keyword>
<dbReference type="GO" id="GO:0000049">
    <property type="term" value="F:tRNA binding"/>
    <property type="evidence" value="ECO:0000318"/>
    <property type="project" value="GO_Central"/>
</dbReference>
<reference evidence="17" key="2">
    <citation type="submission" date="2018-10" db="UniProtKB">
        <authorList>
            <consortium name="EnsemblPlants"/>
        </authorList>
    </citation>
    <scope>IDENTIFICATION</scope>
</reference>
<evidence type="ECO:0000256" key="12">
    <source>
        <dbReference type="ARBA" id="ARBA00023136"/>
    </source>
</evidence>
<evidence type="ECO:0000256" key="5">
    <source>
        <dbReference type="ARBA" id="ARBA00012584"/>
    </source>
</evidence>
<dbReference type="Gramene" id="TraesCS4A03G0088400.2">
    <property type="protein sequence ID" value="TraesCS4A03G0088400.2.CDS"/>
    <property type="gene ID" value="TraesCS4A03G0088400"/>
</dbReference>
<comment type="catalytic activity">
    <reaction evidence="13">
        <text>L-threonine + hydrogencarbonate + ATP = L-threonylcarbamoyladenylate + diphosphate + H2O</text>
        <dbReference type="Rhea" id="RHEA:36407"/>
        <dbReference type="ChEBI" id="CHEBI:15377"/>
        <dbReference type="ChEBI" id="CHEBI:17544"/>
        <dbReference type="ChEBI" id="CHEBI:30616"/>
        <dbReference type="ChEBI" id="CHEBI:33019"/>
        <dbReference type="ChEBI" id="CHEBI:57926"/>
        <dbReference type="ChEBI" id="CHEBI:73682"/>
        <dbReference type="EC" id="2.7.7.87"/>
    </reaction>
</comment>
<keyword evidence="12" id="KW-0472">Membrane</keyword>
<dbReference type="InterPro" id="IPR050156">
    <property type="entry name" value="TC-AMP_synthase_SUA5"/>
</dbReference>
<evidence type="ECO:0000256" key="4">
    <source>
        <dbReference type="ARBA" id="ARBA00007663"/>
    </source>
</evidence>
<organism evidence="17">
    <name type="scientific">Triticum aestivum</name>
    <name type="common">Wheat</name>
    <dbReference type="NCBI Taxonomy" id="4565"/>
    <lineage>
        <taxon>Eukaryota</taxon>
        <taxon>Viridiplantae</taxon>
        <taxon>Streptophyta</taxon>
        <taxon>Embryophyta</taxon>
        <taxon>Tracheophyta</taxon>
        <taxon>Spermatophyta</taxon>
        <taxon>Magnoliopsida</taxon>
        <taxon>Liliopsida</taxon>
        <taxon>Poales</taxon>
        <taxon>Poaceae</taxon>
        <taxon>BOP clade</taxon>
        <taxon>Pooideae</taxon>
        <taxon>Triticodae</taxon>
        <taxon>Triticeae</taxon>
        <taxon>Triticinae</taxon>
        <taxon>Triticum</taxon>
    </lineage>
</organism>
<evidence type="ECO:0000256" key="2">
    <source>
        <dbReference type="ARBA" id="ARBA00004202"/>
    </source>
</evidence>
<evidence type="ECO:0000259" key="16">
    <source>
        <dbReference type="PROSITE" id="PS51163"/>
    </source>
</evidence>
<dbReference type="PaxDb" id="4565-Traes_4AS_4CB4C153B.1"/>
<dbReference type="SUPFAM" id="SSF55821">
    <property type="entry name" value="YrdC/RibB"/>
    <property type="match status" value="1"/>
</dbReference>
<dbReference type="InterPro" id="IPR017945">
    <property type="entry name" value="DHBP_synth_RibB-like_a/b_dom"/>
</dbReference>
<protein>
    <recommendedName>
        <fullName evidence="6">Threonylcarbamoyl-AMP synthase</fullName>
        <ecNumber evidence="5">2.7.7.87</ecNumber>
    </recommendedName>
</protein>
<feature type="domain" description="YrdC-like" evidence="16">
    <location>
        <begin position="108"/>
        <end position="296"/>
    </location>
</feature>
<evidence type="ECO:0000256" key="3">
    <source>
        <dbReference type="ARBA" id="ARBA00004496"/>
    </source>
</evidence>
<dbReference type="SMR" id="A0A3B6HRH5"/>
<evidence type="ECO:0000256" key="15">
    <source>
        <dbReference type="ARBA" id="ARBA00063146"/>
    </source>
</evidence>
<comment type="subunit">
    <text evidence="15">Interacts with RSC1A1.</text>
</comment>
<dbReference type="NCBIfam" id="TIGR00057">
    <property type="entry name" value="L-threonylcarbamoyladenylate synthase"/>
    <property type="match status" value="1"/>
</dbReference>
<dbReference type="GO" id="GO:0005886">
    <property type="term" value="C:plasma membrane"/>
    <property type="evidence" value="ECO:0007669"/>
    <property type="project" value="UniProtKB-SubCell"/>
</dbReference>
<evidence type="ECO:0000313" key="17">
    <source>
        <dbReference type="EnsemblPlants" id="TraesCS4A02G045600.1"/>
    </source>
</evidence>
<evidence type="ECO:0000256" key="9">
    <source>
        <dbReference type="ARBA" id="ARBA00022679"/>
    </source>
</evidence>
<evidence type="ECO:0000256" key="1">
    <source>
        <dbReference type="ARBA" id="ARBA00004173"/>
    </source>
</evidence>
<evidence type="ECO:0000256" key="8">
    <source>
        <dbReference type="ARBA" id="ARBA00022490"/>
    </source>
</evidence>
<evidence type="ECO:0000313" key="18">
    <source>
        <dbReference type="Proteomes" id="UP000019116"/>
    </source>
</evidence>
<keyword evidence="11" id="KW-0496">Mitochondrion</keyword>
<comment type="subcellular location">
    <subcellularLocation>
        <location evidence="2">Cell membrane</location>
        <topology evidence="2">Peripheral membrane protein</topology>
    </subcellularLocation>
    <subcellularLocation>
        <location evidence="3">Cytoplasm</location>
    </subcellularLocation>
    <subcellularLocation>
        <location evidence="1">Mitochondrion</location>
    </subcellularLocation>
</comment>
<dbReference type="GO" id="GO:0005739">
    <property type="term" value="C:mitochondrion"/>
    <property type="evidence" value="ECO:0007669"/>
    <property type="project" value="UniProtKB-SubCell"/>
</dbReference>
<evidence type="ECO:0000256" key="7">
    <source>
        <dbReference type="ARBA" id="ARBA00022475"/>
    </source>
</evidence>
<comment type="similarity">
    <text evidence="4">Belongs to the SUA5 family.</text>
</comment>
<dbReference type="PROSITE" id="PS51163">
    <property type="entry name" value="YRDC"/>
    <property type="match status" value="1"/>
</dbReference>
<evidence type="ECO:0000256" key="10">
    <source>
        <dbReference type="ARBA" id="ARBA00022946"/>
    </source>
</evidence>
<evidence type="ECO:0000256" key="13">
    <source>
        <dbReference type="ARBA" id="ARBA00048366"/>
    </source>
</evidence>
<dbReference type="OrthoDB" id="412787at2759"/>
<dbReference type="PANTHER" id="PTHR17490:SF10">
    <property type="entry name" value="THREONYLCARBAMOYL-AMP SYNTHASE"/>
    <property type="match status" value="1"/>
</dbReference>
<dbReference type="AlphaFoldDB" id="A0A3B6HRH5"/>
<keyword evidence="7" id="KW-1003">Cell membrane</keyword>
<sequence>MSDTFDYSSLFLSPASPVPLLVSCAAAAARGGKKRRAGKMQACARAAGEGLPLVRAPARQPLAQSFVKVSRLPSLHETNRVVSCSARVSENISHKIEASMDHILPASQDHVVKAIEAINGGQVIAVPTDTIYGFACDACSAEAVNRIYEIKGRIHTRPLAICVADVPEISRFAVVDHLPHGLLHSLLPGPVTVVLKRGENSILERSLNPGLDSIGVRVPKLDFIRSIARGAGSALALTSANLSGRPSSVSVKDFGYLWPHCSYVFDGGILPSGRAGSTIVDLITPGVYRILRDGSSREETMAVLGKFGFVEAS</sequence>
<comment type="function">
    <text evidence="14">Cytoplasmic and mitochondrial threonylcarbamoyl-AMP synthase required for the formation of a threonylcarbamoyl group on adenosine at position 37 (t(6)A37) in tRNAs that read codons beginning with adenine. Catalyzes the conversion of L-threonine, HCO(3)(-)/CO(2) and ATP to give threonylcarbamoyl-AMP (TC-AMP) as the acyladenylate intermediate, with the release of diphosphate. Participates in t(6)A37 formation in cytoplasmic and mitochondrial tRNAs. May regulate the activity of some transporters.</text>
</comment>
<dbReference type="FunFam" id="3.90.870.10:FF:000007">
    <property type="entry name" value="YrdC N6-threonylcarbamoyltransferase domain containing"/>
    <property type="match status" value="1"/>
</dbReference>
<dbReference type="EC" id="2.7.7.87" evidence="5"/>
<dbReference type="Gene3D" id="3.90.870.10">
    <property type="entry name" value="DHBP synthase"/>
    <property type="match status" value="1"/>
</dbReference>
<evidence type="ECO:0000256" key="11">
    <source>
        <dbReference type="ARBA" id="ARBA00023128"/>
    </source>
</evidence>